<reference evidence="10 11" key="1">
    <citation type="submission" date="2018-03" db="EMBL/GenBank/DDBJ databases">
        <title>Finding Nemo's genes: A chromosome-scale reference assembly of the genome of the orange clownfish Amphiprion percula.</title>
        <authorList>
            <person name="Lehmann R."/>
        </authorList>
    </citation>
    <scope>NUCLEOTIDE SEQUENCE</scope>
</reference>
<evidence type="ECO:0000256" key="2">
    <source>
        <dbReference type="ARBA" id="ARBA00022679"/>
    </source>
</evidence>
<dbReference type="AlphaFoldDB" id="A0A3P8SKR2"/>
<evidence type="ECO:0000256" key="5">
    <source>
        <dbReference type="ARBA" id="ARBA00048353"/>
    </source>
</evidence>
<comment type="similarity">
    <text evidence="1 7">Belongs to the GST superfamily. Omega family.</text>
</comment>
<dbReference type="Pfam" id="PF13410">
    <property type="entry name" value="GST_C_2"/>
    <property type="match status" value="1"/>
</dbReference>
<dbReference type="Gene3D" id="3.40.30.10">
    <property type="entry name" value="Glutaredoxin"/>
    <property type="match status" value="1"/>
</dbReference>
<evidence type="ECO:0000259" key="9">
    <source>
        <dbReference type="PROSITE" id="PS50405"/>
    </source>
</evidence>
<comment type="function">
    <text evidence="7">Exhibits glutathione-dependent thiol transferase activity. Has high dehydroascorbate reductase activity and may contribute to the recycling of ascorbic acid. Participates in the biotransformation of inorganic arsenic and reduces monomethylarsonic acid (MMA).</text>
</comment>
<evidence type="ECO:0000259" key="8">
    <source>
        <dbReference type="PROSITE" id="PS50404"/>
    </source>
</evidence>
<dbReference type="InterPro" id="IPR010987">
    <property type="entry name" value="Glutathione-S-Trfase_C-like"/>
</dbReference>
<reference evidence="10" key="3">
    <citation type="submission" date="2025-09" db="UniProtKB">
        <authorList>
            <consortium name="Ensembl"/>
        </authorList>
    </citation>
    <scope>IDENTIFICATION</scope>
</reference>
<dbReference type="SUPFAM" id="SSF47616">
    <property type="entry name" value="GST C-terminal domain-like"/>
    <property type="match status" value="1"/>
</dbReference>
<dbReference type="FunFam" id="3.40.30.10:FF:000123">
    <property type="entry name" value="Glutathione transferase o1"/>
    <property type="match status" value="1"/>
</dbReference>
<dbReference type="CDD" id="cd03184">
    <property type="entry name" value="GST_C_Omega"/>
    <property type="match status" value="1"/>
</dbReference>
<dbReference type="CDD" id="cd03055">
    <property type="entry name" value="GST_N_Omega"/>
    <property type="match status" value="1"/>
</dbReference>
<dbReference type="PRINTS" id="PR01625">
    <property type="entry name" value="GSTRNSFRASEO"/>
</dbReference>
<dbReference type="GO" id="GO:0045174">
    <property type="term" value="F:glutathione dehydrogenase (ascorbate) activity"/>
    <property type="evidence" value="ECO:0007669"/>
    <property type="project" value="UniProtKB-UniRule"/>
</dbReference>
<evidence type="ECO:0000256" key="6">
    <source>
        <dbReference type="ARBA" id="ARBA00049544"/>
    </source>
</evidence>
<dbReference type="PANTHER" id="PTHR43968:SF6">
    <property type="entry name" value="GLUTATHIONE S-TRANSFERASE OMEGA"/>
    <property type="match status" value="1"/>
</dbReference>
<dbReference type="InterPro" id="IPR040079">
    <property type="entry name" value="Glutathione_S-Trfase"/>
</dbReference>
<dbReference type="InterPro" id="IPR005442">
    <property type="entry name" value="GST_omega"/>
</dbReference>
<dbReference type="GO" id="GO:0050610">
    <property type="term" value="F:methylarsonate reductase activity"/>
    <property type="evidence" value="ECO:0007669"/>
    <property type="project" value="UniProtKB-UniRule"/>
</dbReference>
<keyword evidence="11" id="KW-1185">Reference proteome</keyword>
<name>A0A3P8SKR2_AMPPE</name>
<organism evidence="10 11">
    <name type="scientific">Amphiprion percula</name>
    <name type="common">Orange clownfish</name>
    <name type="synonym">Lutjanus percula</name>
    <dbReference type="NCBI Taxonomy" id="161767"/>
    <lineage>
        <taxon>Eukaryota</taxon>
        <taxon>Metazoa</taxon>
        <taxon>Chordata</taxon>
        <taxon>Craniata</taxon>
        <taxon>Vertebrata</taxon>
        <taxon>Euteleostomi</taxon>
        <taxon>Actinopterygii</taxon>
        <taxon>Neopterygii</taxon>
        <taxon>Teleostei</taxon>
        <taxon>Neoteleostei</taxon>
        <taxon>Acanthomorphata</taxon>
        <taxon>Ovalentaria</taxon>
        <taxon>Pomacentridae</taxon>
        <taxon>Amphiprion</taxon>
    </lineage>
</organism>
<dbReference type="GO" id="GO:0006749">
    <property type="term" value="P:glutathione metabolic process"/>
    <property type="evidence" value="ECO:0007669"/>
    <property type="project" value="UniProtKB-UniRule"/>
</dbReference>
<keyword evidence="2 7" id="KW-0808">Transferase</keyword>
<dbReference type="GO" id="GO:0005737">
    <property type="term" value="C:cytoplasm"/>
    <property type="evidence" value="ECO:0007669"/>
    <property type="project" value="InterPro"/>
</dbReference>
<evidence type="ECO:0000256" key="7">
    <source>
        <dbReference type="RuleBase" id="RU368071"/>
    </source>
</evidence>
<accession>A0A3P8SKR2</accession>
<dbReference type="SUPFAM" id="SSF52833">
    <property type="entry name" value="Thioredoxin-like"/>
    <property type="match status" value="1"/>
</dbReference>
<dbReference type="EC" id="2.5.1.18" evidence="7"/>
<dbReference type="PROSITE" id="PS50405">
    <property type="entry name" value="GST_CTER"/>
    <property type="match status" value="1"/>
</dbReference>
<dbReference type="SFLD" id="SFLDG01152">
    <property type="entry name" value="Main.3:_Omega-_and_Tau-like"/>
    <property type="match status" value="1"/>
</dbReference>
<dbReference type="InterPro" id="IPR045073">
    <property type="entry name" value="Omega/Tau-like"/>
</dbReference>
<dbReference type="GO" id="GO:0004364">
    <property type="term" value="F:glutathione transferase activity"/>
    <property type="evidence" value="ECO:0007669"/>
    <property type="project" value="UniProtKB-UniRule"/>
</dbReference>
<dbReference type="FunFam" id="1.20.1050.10:FF:000009">
    <property type="entry name" value="Glutathione S-transferase omega-1"/>
    <property type="match status" value="1"/>
</dbReference>
<dbReference type="STRING" id="161767.ENSAPEP00000012757"/>
<comment type="catalytic activity">
    <reaction evidence="4 7">
        <text>RX + glutathione = an S-substituted glutathione + a halide anion + H(+)</text>
        <dbReference type="Rhea" id="RHEA:16437"/>
        <dbReference type="ChEBI" id="CHEBI:15378"/>
        <dbReference type="ChEBI" id="CHEBI:16042"/>
        <dbReference type="ChEBI" id="CHEBI:17792"/>
        <dbReference type="ChEBI" id="CHEBI:57925"/>
        <dbReference type="ChEBI" id="CHEBI:90779"/>
        <dbReference type="EC" id="2.5.1.18"/>
    </reaction>
</comment>
<dbReference type="EC" id="1.8.5.1" evidence="7"/>
<evidence type="ECO:0000256" key="3">
    <source>
        <dbReference type="ARBA" id="ARBA00023002"/>
    </source>
</evidence>
<dbReference type="InterPro" id="IPR036282">
    <property type="entry name" value="Glutathione-S-Trfase_C_sf"/>
</dbReference>
<dbReference type="Proteomes" id="UP000265080">
    <property type="component" value="Chromosome 20"/>
</dbReference>
<dbReference type="PANTHER" id="PTHR43968">
    <property type="match status" value="1"/>
</dbReference>
<evidence type="ECO:0000256" key="1">
    <source>
        <dbReference type="ARBA" id="ARBA00011067"/>
    </source>
</evidence>
<dbReference type="GeneTree" id="ENSGT00940000163896"/>
<dbReference type="Pfam" id="PF13417">
    <property type="entry name" value="GST_N_3"/>
    <property type="match status" value="1"/>
</dbReference>
<feature type="domain" description="GST C-terminal" evidence="9">
    <location>
        <begin position="133"/>
        <end position="251"/>
    </location>
</feature>
<dbReference type="EC" id="1.20.4.2" evidence="7"/>
<dbReference type="PROSITE" id="PS50404">
    <property type="entry name" value="GST_NTER"/>
    <property type="match status" value="1"/>
</dbReference>
<evidence type="ECO:0000313" key="10">
    <source>
        <dbReference type="Ensembl" id="ENSAPEP00000012757.1"/>
    </source>
</evidence>
<dbReference type="Gene3D" id="1.20.1050.10">
    <property type="match status" value="1"/>
</dbReference>
<dbReference type="Ensembl" id="ENSAPET00000013096.1">
    <property type="protein sequence ID" value="ENSAPEP00000012757.1"/>
    <property type="gene ID" value="ENSAPEG00000009093.1"/>
</dbReference>
<reference evidence="10" key="2">
    <citation type="submission" date="2025-08" db="UniProtKB">
        <authorList>
            <consortium name="Ensembl"/>
        </authorList>
    </citation>
    <scope>IDENTIFICATION</scope>
</reference>
<feature type="domain" description="GST N-terminal" evidence="8">
    <location>
        <begin position="49"/>
        <end position="128"/>
    </location>
</feature>
<dbReference type="InterPro" id="IPR004045">
    <property type="entry name" value="Glutathione_S-Trfase_N"/>
</dbReference>
<evidence type="ECO:0000313" key="11">
    <source>
        <dbReference type="Proteomes" id="UP000265080"/>
    </source>
</evidence>
<dbReference type="InterPro" id="IPR050983">
    <property type="entry name" value="GST_Omega/HSP26"/>
</dbReference>
<dbReference type="InterPro" id="IPR036249">
    <property type="entry name" value="Thioredoxin-like_sf"/>
</dbReference>
<evidence type="ECO:0000256" key="4">
    <source>
        <dbReference type="ARBA" id="ARBA00047960"/>
    </source>
</evidence>
<protein>
    <recommendedName>
        <fullName evidence="7">Glutathione S-transferase omega</fullName>
        <shortName evidence="7">GSTO</shortName>
        <ecNumber evidence="7">1.20.4.2</ecNumber>
        <ecNumber evidence="7">1.8.5.1</ecNumber>
        <ecNumber evidence="7">2.5.1.18</ecNumber>
    </recommendedName>
    <alternativeName>
        <fullName evidence="7">Glutathione-dependent dehydroascorbate reductase</fullName>
    </alternativeName>
    <alternativeName>
        <fullName evidence="7">Monomethylarsonic acid reductase</fullName>
    </alternativeName>
</protein>
<comment type="catalytic activity">
    <reaction evidence="5 7">
        <text>methylarsonate + 2 glutathione + H(+) = methylarsonous acid + glutathione disulfide + H2O</text>
        <dbReference type="Rhea" id="RHEA:15969"/>
        <dbReference type="ChEBI" id="CHEBI:15377"/>
        <dbReference type="ChEBI" id="CHEBI:15378"/>
        <dbReference type="ChEBI" id="CHEBI:17826"/>
        <dbReference type="ChEBI" id="CHEBI:33409"/>
        <dbReference type="ChEBI" id="CHEBI:57925"/>
        <dbReference type="ChEBI" id="CHEBI:58297"/>
        <dbReference type="EC" id="1.20.4.2"/>
    </reaction>
</comment>
<dbReference type="SFLD" id="SFLDS00019">
    <property type="entry name" value="Glutathione_Transferase_(cytos"/>
    <property type="match status" value="1"/>
</dbReference>
<dbReference type="SFLD" id="SFLDG00358">
    <property type="entry name" value="Main_(cytGST)"/>
    <property type="match status" value="1"/>
</dbReference>
<proteinExistence type="inferred from homology"/>
<sequence>MCVVPSLPVSVVHFCQGFFVSSLHTSTVKMASEKCLTKGSAAPGPVPKDKIRIYSMRFCPFAQRARLVLAAKGINHETVNIHLKEKPEWFLAKNPLGLVPTLETPAGEIIYESPITCDYLDEVYAGKKLLPSSPYGKAQQKMMLEHFSKVLPLFYKIPMGRSKGDDVSDLEAELKEKFAKLNEDLVKKKSKFFGGDSITMIDYMMWPWFERLAAFGLEHCMDGTPELKKWTELMWEDPAVKACMHGTDTYRVYIEAYATGKPDYDHGL</sequence>
<comment type="catalytic activity">
    <reaction evidence="6 7">
        <text>L-dehydroascorbate + 2 glutathione = glutathione disulfide + L-ascorbate</text>
        <dbReference type="Rhea" id="RHEA:24424"/>
        <dbReference type="ChEBI" id="CHEBI:38290"/>
        <dbReference type="ChEBI" id="CHEBI:57925"/>
        <dbReference type="ChEBI" id="CHEBI:58297"/>
        <dbReference type="ChEBI" id="CHEBI:58539"/>
        <dbReference type="EC" id="1.8.5.1"/>
    </reaction>
</comment>
<dbReference type="OMA" id="PDADIHP"/>
<keyword evidence="3 7" id="KW-0560">Oxidoreductase</keyword>